<evidence type="ECO:0000256" key="8">
    <source>
        <dbReference type="ARBA" id="ARBA00022918"/>
    </source>
</evidence>
<dbReference type="InterPro" id="IPR001969">
    <property type="entry name" value="Aspartic_peptidase_AS"/>
</dbReference>
<evidence type="ECO:0000259" key="11">
    <source>
        <dbReference type="PROSITE" id="PS50994"/>
    </source>
</evidence>
<dbReference type="PROSITE" id="PS00141">
    <property type="entry name" value="ASP_PROTEASE"/>
    <property type="match status" value="1"/>
</dbReference>
<feature type="domain" description="Reverse transcriptase" evidence="10">
    <location>
        <begin position="294"/>
        <end position="478"/>
    </location>
</feature>
<dbReference type="InterPro" id="IPR000477">
    <property type="entry name" value="RT_dom"/>
</dbReference>
<dbReference type="PROSITE" id="PS50878">
    <property type="entry name" value="RT_POL"/>
    <property type="match status" value="1"/>
</dbReference>
<evidence type="ECO:0000259" key="10">
    <source>
        <dbReference type="PROSITE" id="PS50878"/>
    </source>
</evidence>
<dbReference type="InterPro" id="IPR041373">
    <property type="entry name" value="RT_RNaseH"/>
</dbReference>
<feature type="compositionally biased region" description="Polar residues" evidence="9">
    <location>
        <begin position="696"/>
        <end position="724"/>
    </location>
</feature>
<dbReference type="GO" id="GO:0006508">
    <property type="term" value="P:proteolysis"/>
    <property type="evidence" value="ECO:0007669"/>
    <property type="project" value="UniProtKB-KW"/>
</dbReference>
<dbReference type="GO" id="GO:0004190">
    <property type="term" value="F:aspartic-type endopeptidase activity"/>
    <property type="evidence" value="ECO:0007669"/>
    <property type="project" value="InterPro"/>
</dbReference>
<keyword evidence="8" id="KW-0695">RNA-directed DNA polymerase</keyword>
<dbReference type="Pfam" id="PF17917">
    <property type="entry name" value="RT_RNaseH"/>
    <property type="match status" value="1"/>
</dbReference>
<dbReference type="Gene3D" id="2.40.70.10">
    <property type="entry name" value="Acid Proteases"/>
    <property type="match status" value="1"/>
</dbReference>
<evidence type="ECO:0000256" key="7">
    <source>
        <dbReference type="ARBA" id="ARBA00022801"/>
    </source>
</evidence>
<evidence type="ECO:0000256" key="3">
    <source>
        <dbReference type="ARBA" id="ARBA00022679"/>
    </source>
</evidence>
<dbReference type="InterPro" id="IPR036397">
    <property type="entry name" value="RNaseH_sf"/>
</dbReference>
<feature type="compositionally biased region" description="Basic residues" evidence="9">
    <location>
        <begin position="1154"/>
        <end position="1167"/>
    </location>
</feature>
<feature type="domain" description="Integrase catalytic" evidence="11">
    <location>
        <begin position="908"/>
        <end position="1066"/>
    </location>
</feature>
<dbReference type="SUPFAM" id="SSF56672">
    <property type="entry name" value="DNA/RNA polymerases"/>
    <property type="match status" value="1"/>
</dbReference>
<dbReference type="GO" id="GO:0003676">
    <property type="term" value="F:nucleic acid binding"/>
    <property type="evidence" value="ECO:0007669"/>
    <property type="project" value="InterPro"/>
</dbReference>
<dbReference type="CDD" id="cd01647">
    <property type="entry name" value="RT_LTR"/>
    <property type="match status" value="1"/>
</dbReference>
<reference evidence="12" key="1">
    <citation type="journal article" date="2014" name="Insect Biochem. Mol. Biol.">
        <title>An insight into the sialome of the frog biting fly, Corethrella appendiculata.</title>
        <authorList>
            <person name="Ribeiro J.M.C."/>
            <person name="Chagas A.C."/>
            <person name="Pham V.M."/>
            <person name="Lounibos L.P."/>
            <person name="Calvo E."/>
        </authorList>
    </citation>
    <scope>NUCLEOTIDE SEQUENCE</scope>
    <source>
        <tissue evidence="12">Salivary glands</tissue>
    </source>
</reference>
<dbReference type="Gene3D" id="3.30.70.270">
    <property type="match status" value="2"/>
</dbReference>
<dbReference type="PANTHER" id="PTHR37984:SF5">
    <property type="entry name" value="PROTEIN NYNRIN-LIKE"/>
    <property type="match status" value="1"/>
</dbReference>
<dbReference type="InterPro" id="IPR043502">
    <property type="entry name" value="DNA/RNA_pol_sf"/>
</dbReference>
<protein>
    <recommendedName>
        <fullName evidence="1">RNA-directed DNA polymerase</fullName>
        <ecNumber evidence="1">2.7.7.49</ecNumber>
    </recommendedName>
</protein>
<keyword evidence="6" id="KW-0255">Endonuclease</keyword>
<dbReference type="EC" id="2.7.7.49" evidence="1"/>
<evidence type="ECO:0000256" key="4">
    <source>
        <dbReference type="ARBA" id="ARBA00022695"/>
    </source>
</evidence>
<dbReference type="SUPFAM" id="SSF50630">
    <property type="entry name" value="Acid proteases"/>
    <property type="match status" value="1"/>
</dbReference>
<dbReference type="Gene3D" id="1.10.340.70">
    <property type="match status" value="1"/>
</dbReference>
<dbReference type="GO" id="GO:0003964">
    <property type="term" value="F:RNA-directed DNA polymerase activity"/>
    <property type="evidence" value="ECO:0007669"/>
    <property type="project" value="UniProtKB-KW"/>
</dbReference>
<evidence type="ECO:0000256" key="1">
    <source>
        <dbReference type="ARBA" id="ARBA00012493"/>
    </source>
</evidence>
<dbReference type="SUPFAM" id="SSF53098">
    <property type="entry name" value="Ribonuclease H-like"/>
    <property type="match status" value="1"/>
</dbReference>
<dbReference type="PROSITE" id="PS50994">
    <property type="entry name" value="INTEGRASE"/>
    <property type="match status" value="1"/>
</dbReference>
<dbReference type="GO" id="GO:0042575">
    <property type="term" value="C:DNA polymerase complex"/>
    <property type="evidence" value="ECO:0007669"/>
    <property type="project" value="UniProtKB-ARBA"/>
</dbReference>
<keyword evidence="4" id="KW-0548">Nucleotidyltransferase</keyword>
<dbReference type="EMBL" id="GANO01002504">
    <property type="protein sequence ID" value="JAB57367.1"/>
    <property type="molecule type" value="mRNA"/>
</dbReference>
<keyword evidence="7" id="KW-0378">Hydrolase</keyword>
<dbReference type="InterPro" id="IPR041588">
    <property type="entry name" value="Integrase_H2C2"/>
</dbReference>
<proteinExistence type="evidence at transcript level"/>
<dbReference type="GO" id="GO:0004519">
    <property type="term" value="F:endonuclease activity"/>
    <property type="evidence" value="ECO:0007669"/>
    <property type="project" value="UniProtKB-KW"/>
</dbReference>
<dbReference type="Gene3D" id="3.10.10.10">
    <property type="entry name" value="HIV Type 1 Reverse Transcriptase, subunit A, domain 1"/>
    <property type="match status" value="1"/>
</dbReference>
<dbReference type="AlphaFoldDB" id="U5ES61"/>
<dbReference type="InterPro" id="IPR001584">
    <property type="entry name" value="Integrase_cat-core"/>
</dbReference>
<dbReference type="FunFam" id="3.30.70.270:FF:000020">
    <property type="entry name" value="Transposon Tf2-6 polyprotein-like Protein"/>
    <property type="match status" value="1"/>
</dbReference>
<dbReference type="Gene3D" id="3.30.420.10">
    <property type="entry name" value="Ribonuclease H-like superfamily/Ribonuclease H"/>
    <property type="match status" value="1"/>
</dbReference>
<evidence type="ECO:0000256" key="9">
    <source>
        <dbReference type="SAM" id="MobiDB-lite"/>
    </source>
</evidence>
<evidence type="ECO:0000256" key="5">
    <source>
        <dbReference type="ARBA" id="ARBA00022722"/>
    </source>
</evidence>
<feature type="non-terminal residue" evidence="12">
    <location>
        <position position="1"/>
    </location>
</feature>
<organism evidence="12">
    <name type="scientific">Corethrella appendiculata</name>
    <dbReference type="NCBI Taxonomy" id="1370023"/>
    <lineage>
        <taxon>Eukaryota</taxon>
        <taxon>Metazoa</taxon>
        <taxon>Ecdysozoa</taxon>
        <taxon>Arthropoda</taxon>
        <taxon>Hexapoda</taxon>
        <taxon>Insecta</taxon>
        <taxon>Pterygota</taxon>
        <taxon>Neoptera</taxon>
        <taxon>Endopterygota</taxon>
        <taxon>Diptera</taxon>
        <taxon>Nematocera</taxon>
        <taxon>Culicoidea</taxon>
        <taxon>Chaoboridae</taxon>
        <taxon>Corethrella</taxon>
    </lineage>
</organism>
<dbReference type="InterPro" id="IPR043128">
    <property type="entry name" value="Rev_trsase/Diguanyl_cyclase"/>
</dbReference>
<dbReference type="GO" id="GO:0015074">
    <property type="term" value="P:DNA integration"/>
    <property type="evidence" value="ECO:0007669"/>
    <property type="project" value="InterPro"/>
</dbReference>
<keyword evidence="3" id="KW-0808">Transferase</keyword>
<dbReference type="InterPro" id="IPR021109">
    <property type="entry name" value="Peptidase_aspartic_dom_sf"/>
</dbReference>
<name>U5ES61_9DIPT</name>
<dbReference type="CDD" id="cd09274">
    <property type="entry name" value="RNase_HI_RT_Ty3"/>
    <property type="match status" value="1"/>
</dbReference>
<evidence type="ECO:0000256" key="2">
    <source>
        <dbReference type="ARBA" id="ARBA00022670"/>
    </source>
</evidence>
<sequence>ETNSIPYVVIHTTKGPLKFLVDTGANKNYIKPEHVNFKDLKETSPVYLNSKFNGKHVFNELAYFNLFPQSQFSYKFPFYIFDFHEYFDGLIGYETLQRTQAVIVANENLLKLPDYTVKLYNKYLFSKTINIKSKEEKLVSIPTEYSGDFLIQSEVEIYPDIFLLPGLYNAENKKAIVLIVNKSEFNITFSPHPITVELNNFETRSNIETGRDYSDFLDLNNFKMDHLDFQEKKLLNKVLVKFRKIFHQTHQKLTFTNVIKHRIRTKDDIPVYTKSYRYPFCHKEEVQRQISEMLDQGIIRHSHSPWSSPIWVVPKKLDSSGKQKWRVVIDYRKLNEKTLDDRYPIPNISEILDKLGKCQYFTTLDLASGFHQIEVDPRDIEKTAFSVELGHYEFIRMPFGLKGSPGTFQRVMDNILRPYIGKICLVFMDDIIIFSTSLQEHLESISKILGALEAYNLKIQPEKCEFLRKEVAFLGHIITPEGVKPNPDKILAIEKFKIPTSETELRGFLGLIGYYRKFIKDFAKIVKPLTLQLKKGNKITHTKDFVESFEKCKTLLTSSHVLQYPDFTKPFILTTDASNYAIGAVLSQGPIGKDRPIAYASRTLNKSEEKFSTIEKECLAIIWACKYFRPYLFGRKFTLYTDHKPLTYVFNIKDPNSRLVRWRLSLEEFEYDIQYKPGKQNVVSDFLSRNPHELNVNESANDPSPSNVATANSTIAPSTSTQPQDDSDNDTVHSASTDDSNFIKSTENPINLYSNQIILKLSETETNSYEEIFPTVFRRQISKIAFTVPSVLKIFQEYLNPTKTNCILCPESIIPTIQLVYRNYFSRSRNLRILISHKMLEDVTSLETQNEIIEETHNRAHRGIKENYSVIFRKYYFQTMKKKITTFINLCPICKKSKYDRKPYQITLAETPIPKKPLDIVHIDIFISNPNLFLSAVDKFSKYAALISIKSRSIPDIRAGIIKLISVIGTPKLLVSDNEPSIKSVEIRGFLNSLGIQIYFSPSDRSEVNGTVERFHSTLAEIFRCIKPKYTDLSIKEIFKISVSLYNNTIHSVTNLKPSEIFFGIRDGEERSLNIETMIENRNKIYDDVILELKNKQSKTLAFHNKSREPEPAFEPEETVYLKRQGVKSKTKNKFNLVKVTSDHRKTFNDDKNRKLHKANIKRKPKS</sequence>
<dbReference type="PANTHER" id="PTHR37984">
    <property type="entry name" value="PROTEIN CBG26694"/>
    <property type="match status" value="1"/>
</dbReference>
<evidence type="ECO:0000256" key="6">
    <source>
        <dbReference type="ARBA" id="ARBA00022759"/>
    </source>
</evidence>
<keyword evidence="2" id="KW-0645">Protease</keyword>
<feature type="region of interest" description="Disordered" evidence="9">
    <location>
        <begin position="1146"/>
        <end position="1167"/>
    </location>
</feature>
<accession>U5ES61</accession>
<feature type="compositionally biased region" description="Polar residues" evidence="9">
    <location>
        <begin position="732"/>
        <end position="743"/>
    </location>
</feature>
<dbReference type="Pfam" id="PF00078">
    <property type="entry name" value="RVT_1"/>
    <property type="match status" value="1"/>
</dbReference>
<dbReference type="Pfam" id="PF17921">
    <property type="entry name" value="Integrase_H2C2"/>
    <property type="match status" value="1"/>
</dbReference>
<dbReference type="InterPro" id="IPR050951">
    <property type="entry name" value="Retrovirus_Pol_polyprotein"/>
</dbReference>
<dbReference type="InterPro" id="IPR012337">
    <property type="entry name" value="RNaseH-like_sf"/>
</dbReference>
<dbReference type="FunFam" id="3.10.10.10:FF:000007">
    <property type="entry name" value="Retrovirus-related Pol polyprotein from transposon 17.6-like Protein"/>
    <property type="match status" value="1"/>
</dbReference>
<feature type="region of interest" description="Disordered" evidence="9">
    <location>
        <begin position="693"/>
        <end position="743"/>
    </location>
</feature>
<evidence type="ECO:0000313" key="12">
    <source>
        <dbReference type="EMBL" id="JAB57367.1"/>
    </source>
</evidence>
<keyword evidence="5" id="KW-0540">Nuclease</keyword>